<evidence type="ECO:0000313" key="5">
    <source>
        <dbReference type="Proteomes" id="UP000515154"/>
    </source>
</evidence>
<dbReference type="InterPro" id="IPR036770">
    <property type="entry name" value="Ankyrin_rpt-contain_sf"/>
</dbReference>
<dbReference type="GO" id="GO:0070531">
    <property type="term" value="C:BRCA1-A complex"/>
    <property type="evidence" value="ECO:0007669"/>
    <property type="project" value="TreeGrafter"/>
</dbReference>
<feature type="region of interest" description="Disordered" evidence="4">
    <location>
        <begin position="338"/>
        <end position="390"/>
    </location>
</feature>
<dbReference type="SUPFAM" id="SSF48403">
    <property type="entry name" value="Ankyrin repeat"/>
    <property type="match status" value="1"/>
</dbReference>
<evidence type="ECO:0000313" key="6">
    <source>
        <dbReference type="RefSeq" id="XP_029649932.1"/>
    </source>
</evidence>
<sequence>MGDVGNLKRAVRSCDLPLVRRLVKGGVSVDQRLWYGTTLLQEAVTQAHVEMARVLIQYGKADLDAQNDDGKTALHIASRAGQEALVDLLLEAGAKVNIQCLDETTSLHLAMWKSKANVVEKLIGAGANPNLRDQDEWTPLHWGAENGNFELVRLLVNNGAKTNVVSKALMTPLTLSVVKRHLSITKYLLMMGAGLDIIENSEKKPVSFSSLLLEPNLLKEHNTEVLQLVDIMMENGCDLWLERKTLLSKQPAANSLAEQLHRILVSHLSTPPTLQEICRFFLRQHLHHHYQKPPKQIKKERLHCHHKLYIDKVIALEVPKHLEDFILTRSERIQIACRAKKPPKTPPPMLPPPSDSVKTKTNKPSKPQNNSVKPKSGNIINLKKNGATFSSGKEMAKLEETHKSQGKSAKWKNSKWNSYPNQNMVPPHVVRNPNCRTPLLNDPVPRNPVSQPLLSKPMYHGTRQNKFSNRNPAMAMRDMPDQAFAPVPQQRVRRLIRFSDNSILECHLPEPNATHKKRSWRSNKQF</sequence>
<dbReference type="GO" id="GO:0085020">
    <property type="term" value="P:protein K6-linked ubiquitination"/>
    <property type="evidence" value="ECO:0007669"/>
    <property type="project" value="TreeGrafter"/>
</dbReference>
<dbReference type="PROSITE" id="PS50297">
    <property type="entry name" value="ANK_REP_REGION"/>
    <property type="match status" value="3"/>
</dbReference>
<dbReference type="PRINTS" id="PR01415">
    <property type="entry name" value="ANKYRIN"/>
</dbReference>
<reference evidence="6" key="1">
    <citation type="submission" date="2025-08" db="UniProtKB">
        <authorList>
            <consortium name="RefSeq"/>
        </authorList>
    </citation>
    <scope>IDENTIFICATION</scope>
</reference>
<dbReference type="Gene3D" id="1.25.40.20">
    <property type="entry name" value="Ankyrin repeat-containing domain"/>
    <property type="match status" value="1"/>
</dbReference>
<dbReference type="Proteomes" id="UP000515154">
    <property type="component" value="Linkage group LG23"/>
</dbReference>
<accession>A0A6P7TJN4</accession>
<dbReference type="GO" id="GO:0031436">
    <property type="term" value="C:BRCA1-BARD1 complex"/>
    <property type="evidence" value="ECO:0007669"/>
    <property type="project" value="TreeGrafter"/>
</dbReference>
<dbReference type="AlphaFoldDB" id="A0A6P7TJN4"/>
<dbReference type="Pfam" id="PF12796">
    <property type="entry name" value="Ank_2"/>
    <property type="match status" value="2"/>
</dbReference>
<organism evidence="5 6">
    <name type="scientific">Octopus sinensis</name>
    <name type="common">East Asian common octopus</name>
    <dbReference type="NCBI Taxonomy" id="2607531"/>
    <lineage>
        <taxon>Eukaryota</taxon>
        <taxon>Metazoa</taxon>
        <taxon>Spiralia</taxon>
        <taxon>Lophotrochozoa</taxon>
        <taxon>Mollusca</taxon>
        <taxon>Cephalopoda</taxon>
        <taxon>Coleoidea</taxon>
        <taxon>Octopodiformes</taxon>
        <taxon>Octopoda</taxon>
        <taxon>Incirrata</taxon>
        <taxon>Octopodidae</taxon>
        <taxon>Octopus</taxon>
    </lineage>
</organism>
<feature type="repeat" description="ANK" evidence="3">
    <location>
        <begin position="102"/>
        <end position="134"/>
    </location>
</feature>
<keyword evidence="2 3" id="KW-0040">ANK repeat</keyword>
<evidence type="ECO:0000256" key="2">
    <source>
        <dbReference type="ARBA" id="ARBA00023043"/>
    </source>
</evidence>
<feature type="compositionally biased region" description="Pro residues" evidence="4">
    <location>
        <begin position="344"/>
        <end position="354"/>
    </location>
</feature>
<gene>
    <name evidence="6" type="primary">LOC115223474</name>
</gene>
<dbReference type="RefSeq" id="XP_029649932.1">
    <property type="nucleotide sequence ID" value="XM_029794072.2"/>
</dbReference>
<name>A0A6P7TJN4_9MOLL</name>
<evidence type="ECO:0000256" key="4">
    <source>
        <dbReference type="SAM" id="MobiDB-lite"/>
    </source>
</evidence>
<dbReference type="SMART" id="SM00248">
    <property type="entry name" value="ANK"/>
    <property type="match status" value="5"/>
</dbReference>
<feature type="repeat" description="ANK" evidence="3">
    <location>
        <begin position="69"/>
        <end position="101"/>
    </location>
</feature>
<dbReference type="InterPro" id="IPR002110">
    <property type="entry name" value="Ankyrin_rpt"/>
</dbReference>
<dbReference type="PANTHER" id="PTHR24171">
    <property type="entry name" value="ANKYRIN REPEAT DOMAIN-CONTAINING PROTEIN 39-RELATED"/>
    <property type="match status" value="1"/>
</dbReference>
<evidence type="ECO:0000256" key="3">
    <source>
        <dbReference type="PROSITE-ProRule" id="PRU00023"/>
    </source>
</evidence>
<evidence type="ECO:0000256" key="1">
    <source>
        <dbReference type="ARBA" id="ARBA00022737"/>
    </source>
</evidence>
<proteinExistence type="predicted"/>
<dbReference type="GO" id="GO:0004842">
    <property type="term" value="F:ubiquitin-protein transferase activity"/>
    <property type="evidence" value="ECO:0007669"/>
    <property type="project" value="TreeGrafter"/>
</dbReference>
<dbReference type="KEGG" id="osn:115223474"/>
<keyword evidence="1" id="KW-0677">Repeat</keyword>
<feature type="compositionally biased region" description="Polar residues" evidence="4">
    <location>
        <begin position="362"/>
        <end position="373"/>
    </location>
</feature>
<feature type="repeat" description="ANK" evidence="3">
    <location>
        <begin position="135"/>
        <end position="167"/>
    </location>
</feature>
<dbReference type="PROSITE" id="PS50088">
    <property type="entry name" value="ANK_REPEAT"/>
    <property type="match status" value="3"/>
</dbReference>
<dbReference type="PANTHER" id="PTHR24171:SF8">
    <property type="entry name" value="BRCA1-ASSOCIATED RING DOMAIN PROTEIN 1"/>
    <property type="match status" value="1"/>
</dbReference>
<protein>
    <submittedName>
        <fullName evidence="6">Ankyrin repeat and SOCS box protein 5</fullName>
    </submittedName>
</protein>
<keyword evidence="5" id="KW-1185">Reference proteome</keyword>